<reference evidence="1" key="1">
    <citation type="submission" date="2023-10" db="EMBL/GenBank/DDBJ databases">
        <title>Genome assembly of Pristionchus species.</title>
        <authorList>
            <person name="Yoshida K."/>
            <person name="Sommer R.J."/>
        </authorList>
    </citation>
    <scope>NUCLEOTIDE SEQUENCE</scope>
    <source>
        <strain evidence="1">RS5133</strain>
    </source>
</reference>
<name>A0AAV5WKU8_9BILA</name>
<sequence length="63" mass="7280">EYGRDRHRLHYIKYPNVGLYLKCLSETILTGSPPTKRFESTLVEISSVEQHQNADSLCATREK</sequence>
<dbReference type="EMBL" id="BTSY01000006">
    <property type="protein sequence ID" value="GMT32587.1"/>
    <property type="molecule type" value="Genomic_DNA"/>
</dbReference>
<dbReference type="Proteomes" id="UP001432322">
    <property type="component" value="Unassembled WGS sequence"/>
</dbReference>
<evidence type="ECO:0000313" key="2">
    <source>
        <dbReference type="Proteomes" id="UP001432322"/>
    </source>
</evidence>
<dbReference type="AlphaFoldDB" id="A0AAV5WKU8"/>
<evidence type="ECO:0000313" key="1">
    <source>
        <dbReference type="EMBL" id="GMT32587.1"/>
    </source>
</evidence>
<accession>A0AAV5WKU8</accession>
<comment type="caution">
    <text evidence="1">The sequence shown here is derived from an EMBL/GenBank/DDBJ whole genome shotgun (WGS) entry which is preliminary data.</text>
</comment>
<gene>
    <name evidence="1" type="ORF">PFISCL1PPCAC_23884</name>
</gene>
<organism evidence="1 2">
    <name type="scientific">Pristionchus fissidentatus</name>
    <dbReference type="NCBI Taxonomy" id="1538716"/>
    <lineage>
        <taxon>Eukaryota</taxon>
        <taxon>Metazoa</taxon>
        <taxon>Ecdysozoa</taxon>
        <taxon>Nematoda</taxon>
        <taxon>Chromadorea</taxon>
        <taxon>Rhabditida</taxon>
        <taxon>Rhabditina</taxon>
        <taxon>Diplogasteromorpha</taxon>
        <taxon>Diplogasteroidea</taxon>
        <taxon>Neodiplogasteridae</taxon>
        <taxon>Pristionchus</taxon>
    </lineage>
</organism>
<feature type="non-terminal residue" evidence="1">
    <location>
        <position position="1"/>
    </location>
</feature>
<proteinExistence type="predicted"/>
<keyword evidence="2" id="KW-1185">Reference proteome</keyword>
<feature type="non-terminal residue" evidence="1">
    <location>
        <position position="63"/>
    </location>
</feature>
<protein>
    <submittedName>
        <fullName evidence="1">Uncharacterized protein</fullName>
    </submittedName>
</protein>